<dbReference type="Gene3D" id="2.60.40.10">
    <property type="entry name" value="Immunoglobulins"/>
    <property type="match status" value="2"/>
</dbReference>
<evidence type="ECO:0000313" key="6">
    <source>
        <dbReference type="Proteomes" id="UP000316181"/>
    </source>
</evidence>
<keyword evidence="3" id="KW-0732">Signal</keyword>
<dbReference type="SUPFAM" id="SSF49265">
    <property type="entry name" value="Fibronectin type III"/>
    <property type="match status" value="1"/>
</dbReference>
<name>A0A542SNB8_9MICO</name>
<dbReference type="AlphaFoldDB" id="A0A542SNB8"/>
<dbReference type="GO" id="GO:0000272">
    <property type="term" value="P:polysaccharide catabolic process"/>
    <property type="evidence" value="ECO:0007669"/>
    <property type="project" value="UniProtKB-KW"/>
</dbReference>
<keyword evidence="2" id="KW-0624">Polysaccharide degradation</keyword>
<evidence type="ECO:0000256" key="3">
    <source>
        <dbReference type="SAM" id="SignalP"/>
    </source>
</evidence>
<dbReference type="InterPro" id="IPR013783">
    <property type="entry name" value="Ig-like_fold"/>
</dbReference>
<dbReference type="InterPro" id="IPR003961">
    <property type="entry name" value="FN3_dom"/>
</dbReference>
<feature type="domain" description="Fibronectin type-III" evidence="4">
    <location>
        <begin position="436"/>
        <end position="532"/>
    </location>
</feature>
<evidence type="ECO:0000259" key="4">
    <source>
        <dbReference type="PROSITE" id="PS50853"/>
    </source>
</evidence>
<sequence length="747" mass="78081">MRHMLAGLTASAVIIAGALSPGATRANATDLTLAGNTGQSGLMAAPIDSSATELLDLPTPASPDSGAAARVSAAAPQAPSSLASLATPAGEASNLEASGYQPVVAASTYGQAERIVAKLTPKKAKKKLRTLIIRVYSKKKNAVGASLIRKLAKNTDKALRAQTNGKWGLKATQTPWVRVRGGSCTDFSELATQAKRAAARKSGKYRASKYDRVVIYMPTSARCYWAGLAEIGGKTVWLNGDTHALILTHELGHTFGAGHANYLSCSKNRTITSRGKGCKILEYGDLGDLMGAGASTGMMQGVIARATRWTSAKRIVTVRKRNATVTIVPRAATSGKRAIKVSGKKGTYWIEYRTRAKLDTVLTKDLTGVVVTVKYKTRGTGSVAMDMQPQNDYQAVSLPLGASWTSPDGVRLTLRKMNADSATIQIQRRAPRATKPAVQPAPRVVAGDQSAAITVTKGADGGAPIQRWLVTVRPTAGGNTITRTITATASTSRTGYLDGLRNGTSYDVRVQAYNEKGWSAKSAPTRVTPAPVAPQLTVASPADNAVVAATLPITASAKILPISGASIASLDAYLDVPWSDQSGYYGRTGGVGTRSLSLNGAIPLTNMPDGVYTVRIVATDTYGRTSASSRSIRVSGQSPQPVIDAVAPTESGVTVTARVNQAVHRAASVRLWLVSQADGTAVEIAGGSANPQSGQALVWDIDRDAVAAGTYRIVVLAFDQFAYAPNGGAFPYTTAWGVTRAQATVGL</sequence>
<protein>
    <submittedName>
        <fullName evidence="5">Gametolysin peptidase M11</fullName>
    </submittedName>
</protein>
<feature type="signal peptide" evidence="3">
    <location>
        <begin position="1"/>
        <end position="28"/>
    </location>
</feature>
<dbReference type="GO" id="GO:0016798">
    <property type="term" value="F:hydrolase activity, acting on glycosyl bonds"/>
    <property type="evidence" value="ECO:0007669"/>
    <property type="project" value="UniProtKB-KW"/>
</dbReference>
<dbReference type="SUPFAM" id="SSF55486">
    <property type="entry name" value="Metalloproteases ('zincins'), catalytic domain"/>
    <property type="match status" value="1"/>
</dbReference>
<keyword evidence="1" id="KW-0326">Glycosidase</keyword>
<dbReference type="CDD" id="cd00063">
    <property type="entry name" value="FN3"/>
    <property type="match status" value="1"/>
</dbReference>
<evidence type="ECO:0000313" key="5">
    <source>
        <dbReference type="EMBL" id="TQK76131.1"/>
    </source>
</evidence>
<dbReference type="InterPro" id="IPR036116">
    <property type="entry name" value="FN3_sf"/>
</dbReference>
<evidence type="ECO:0000256" key="1">
    <source>
        <dbReference type="ARBA" id="ARBA00023295"/>
    </source>
</evidence>
<keyword evidence="6" id="KW-1185">Reference proteome</keyword>
<dbReference type="OrthoDB" id="9758772at2"/>
<dbReference type="Proteomes" id="UP000316181">
    <property type="component" value="Unassembled WGS sequence"/>
</dbReference>
<comment type="caution">
    <text evidence="5">The sequence shown here is derived from an EMBL/GenBank/DDBJ whole genome shotgun (WGS) entry which is preliminary data.</text>
</comment>
<proteinExistence type="predicted"/>
<organism evidence="5 6">
    <name type="scientific">Rarobacter incanus</name>
    <dbReference type="NCBI Taxonomy" id="153494"/>
    <lineage>
        <taxon>Bacteria</taxon>
        <taxon>Bacillati</taxon>
        <taxon>Actinomycetota</taxon>
        <taxon>Actinomycetes</taxon>
        <taxon>Micrococcales</taxon>
        <taxon>Rarobacteraceae</taxon>
        <taxon>Rarobacter</taxon>
    </lineage>
</organism>
<dbReference type="PROSITE" id="PS50853">
    <property type="entry name" value="FN3"/>
    <property type="match status" value="1"/>
</dbReference>
<keyword evidence="1" id="KW-0378">Hydrolase</keyword>
<accession>A0A542SNB8</accession>
<dbReference type="Pfam" id="PF00041">
    <property type="entry name" value="fn3"/>
    <property type="match status" value="1"/>
</dbReference>
<dbReference type="InterPro" id="IPR008752">
    <property type="entry name" value="Peptidase_M11"/>
</dbReference>
<gene>
    <name evidence="5" type="ORF">FB389_0789</name>
</gene>
<dbReference type="EMBL" id="VFNV01000001">
    <property type="protein sequence ID" value="TQK76131.1"/>
    <property type="molecule type" value="Genomic_DNA"/>
</dbReference>
<feature type="chain" id="PRO_5021879721" evidence="3">
    <location>
        <begin position="29"/>
        <end position="747"/>
    </location>
</feature>
<reference evidence="5 6" key="1">
    <citation type="submission" date="2019-06" db="EMBL/GenBank/DDBJ databases">
        <title>Sequencing the genomes of 1000 actinobacteria strains.</title>
        <authorList>
            <person name="Klenk H.-P."/>
        </authorList>
    </citation>
    <scope>NUCLEOTIDE SEQUENCE [LARGE SCALE GENOMIC DNA]</scope>
    <source>
        <strain evidence="5 6">DSM 10596</strain>
    </source>
</reference>
<dbReference type="Pfam" id="PF05548">
    <property type="entry name" value="Peptidase_M11"/>
    <property type="match status" value="1"/>
</dbReference>
<keyword evidence="2" id="KW-0119">Carbohydrate metabolism</keyword>
<evidence type="ECO:0000256" key="2">
    <source>
        <dbReference type="ARBA" id="ARBA00023326"/>
    </source>
</evidence>